<keyword evidence="1" id="KW-0472">Membrane</keyword>
<organism evidence="2">
    <name type="scientific">Arundo donax</name>
    <name type="common">Giant reed</name>
    <name type="synonym">Donax arundinaceus</name>
    <dbReference type="NCBI Taxonomy" id="35708"/>
    <lineage>
        <taxon>Eukaryota</taxon>
        <taxon>Viridiplantae</taxon>
        <taxon>Streptophyta</taxon>
        <taxon>Embryophyta</taxon>
        <taxon>Tracheophyta</taxon>
        <taxon>Spermatophyta</taxon>
        <taxon>Magnoliopsida</taxon>
        <taxon>Liliopsida</taxon>
        <taxon>Poales</taxon>
        <taxon>Poaceae</taxon>
        <taxon>PACMAD clade</taxon>
        <taxon>Arundinoideae</taxon>
        <taxon>Arundineae</taxon>
        <taxon>Arundo</taxon>
    </lineage>
</organism>
<reference evidence="2" key="2">
    <citation type="journal article" date="2015" name="Data Brief">
        <title>Shoot transcriptome of the giant reed, Arundo donax.</title>
        <authorList>
            <person name="Barrero R.A."/>
            <person name="Guerrero F.D."/>
            <person name="Moolhuijzen P."/>
            <person name="Goolsby J.A."/>
            <person name="Tidwell J."/>
            <person name="Bellgard S.E."/>
            <person name="Bellgard M.I."/>
        </authorList>
    </citation>
    <scope>NUCLEOTIDE SEQUENCE</scope>
    <source>
        <tissue evidence="2">Shoot tissue taken approximately 20 cm above the soil surface</tissue>
    </source>
</reference>
<dbReference type="EMBL" id="GBRH01223859">
    <property type="protein sequence ID" value="JAD74036.1"/>
    <property type="molecule type" value="Transcribed_RNA"/>
</dbReference>
<dbReference type="AlphaFoldDB" id="A0A0A9CEQ0"/>
<sequence>MYILVLLAETSYSRTTLGCLSSFSVAISLFICSSIFMARMRCRSRILMAKARPVSACRASLTLPKWPSPSVRPISYFPMRIAPAPAVAALGSGGALSPGTNGGAGSRCVEGSTARARWTRG</sequence>
<accession>A0A0A9CEQ0</accession>
<feature type="transmembrane region" description="Helical" evidence="1">
    <location>
        <begin position="20"/>
        <end position="38"/>
    </location>
</feature>
<protein>
    <submittedName>
        <fullName evidence="2">Uncharacterized protein</fullName>
    </submittedName>
</protein>
<keyword evidence="1" id="KW-0812">Transmembrane</keyword>
<evidence type="ECO:0000256" key="1">
    <source>
        <dbReference type="SAM" id="Phobius"/>
    </source>
</evidence>
<proteinExistence type="predicted"/>
<evidence type="ECO:0000313" key="2">
    <source>
        <dbReference type="EMBL" id="JAD74036.1"/>
    </source>
</evidence>
<reference evidence="2" key="1">
    <citation type="submission" date="2014-09" db="EMBL/GenBank/DDBJ databases">
        <authorList>
            <person name="Magalhaes I.L.F."/>
            <person name="Oliveira U."/>
            <person name="Santos F.R."/>
            <person name="Vidigal T.H.D.A."/>
            <person name="Brescovit A.D."/>
            <person name="Santos A.J."/>
        </authorList>
    </citation>
    <scope>NUCLEOTIDE SEQUENCE</scope>
    <source>
        <tissue evidence="2">Shoot tissue taken approximately 20 cm above the soil surface</tissue>
    </source>
</reference>
<name>A0A0A9CEQ0_ARUDO</name>
<keyword evidence="1" id="KW-1133">Transmembrane helix</keyword>